<keyword evidence="3" id="KW-1185">Reference proteome</keyword>
<reference evidence="2" key="1">
    <citation type="submission" date="2018-03" db="EMBL/GenBank/DDBJ databases">
        <authorList>
            <person name="Guldener U."/>
        </authorList>
    </citation>
    <scope>NUCLEOTIDE SEQUENCE</scope>
</reference>
<comment type="caution">
    <text evidence="2">The sequence shown here is derived from an EMBL/GenBank/DDBJ whole genome shotgun (WGS) entry which is preliminary data.</text>
</comment>
<feature type="compositionally biased region" description="Polar residues" evidence="1">
    <location>
        <begin position="15"/>
        <end position="34"/>
    </location>
</feature>
<gene>
    <name evidence="2" type="ORF">FTOL_09483</name>
</gene>
<evidence type="ECO:0000256" key="1">
    <source>
        <dbReference type="SAM" id="MobiDB-lite"/>
    </source>
</evidence>
<accession>A0AAE8MH46</accession>
<feature type="region of interest" description="Disordered" evidence="1">
    <location>
        <begin position="1"/>
        <end position="56"/>
    </location>
</feature>
<evidence type="ECO:0000313" key="2">
    <source>
        <dbReference type="EMBL" id="SPJ82078.1"/>
    </source>
</evidence>
<organism evidence="2 3">
    <name type="scientific">Fusarium torulosum</name>
    <dbReference type="NCBI Taxonomy" id="33205"/>
    <lineage>
        <taxon>Eukaryota</taxon>
        <taxon>Fungi</taxon>
        <taxon>Dikarya</taxon>
        <taxon>Ascomycota</taxon>
        <taxon>Pezizomycotina</taxon>
        <taxon>Sordariomycetes</taxon>
        <taxon>Hypocreomycetidae</taxon>
        <taxon>Hypocreales</taxon>
        <taxon>Nectriaceae</taxon>
        <taxon>Fusarium</taxon>
    </lineage>
</organism>
<dbReference type="AlphaFoldDB" id="A0AAE8MH46"/>
<dbReference type="EMBL" id="ONZP01000344">
    <property type="protein sequence ID" value="SPJ82078.1"/>
    <property type="molecule type" value="Genomic_DNA"/>
</dbReference>
<sequence length="129" mass="14307">MAKKAAKVPDRRQASDNNQHAKSPTVTVQQSNRNTTPSSKGISTTTTIITPTPRTVPPWAGMREFVRPKQIQTRIIQVPVLGPRACKPDRIFKPRIQTSLSTPIKIRSKRSPNSTTALPAQKCNVIQTR</sequence>
<evidence type="ECO:0000313" key="3">
    <source>
        <dbReference type="Proteomes" id="UP001187734"/>
    </source>
</evidence>
<feature type="compositionally biased region" description="Low complexity" evidence="1">
    <location>
        <begin position="35"/>
        <end position="53"/>
    </location>
</feature>
<dbReference type="Proteomes" id="UP001187734">
    <property type="component" value="Unassembled WGS sequence"/>
</dbReference>
<name>A0AAE8MH46_9HYPO</name>
<proteinExistence type="predicted"/>
<protein>
    <submittedName>
        <fullName evidence="2">Uncharacterized protein</fullName>
    </submittedName>
</protein>